<proteinExistence type="predicted"/>
<reference evidence="2 3" key="1">
    <citation type="submission" date="2018-05" db="EMBL/GenBank/DDBJ databases">
        <title>Genomic Encyclopedia of Type Strains, Phase IV (KMG-IV): sequencing the most valuable type-strain genomes for metagenomic binning, comparative biology and taxonomic classification.</title>
        <authorList>
            <person name="Goeker M."/>
        </authorList>
    </citation>
    <scope>NUCLEOTIDE SEQUENCE [LARGE SCALE GENOMIC DNA]</scope>
    <source>
        <strain evidence="2 3">DSM 7229</strain>
    </source>
</reference>
<dbReference type="Gene3D" id="3.40.630.30">
    <property type="match status" value="1"/>
</dbReference>
<feature type="domain" description="N-acetyltransferase" evidence="1">
    <location>
        <begin position="4"/>
        <end position="165"/>
    </location>
</feature>
<evidence type="ECO:0000313" key="2">
    <source>
        <dbReference type="EMBL" id="PWK09507.1"/>
    </source>
</evidence>
<dbReference type="GO" id="GO:0016747">
    <property type="term" value="F:acyltransferase activity, transferring groups other than amino-acyl groups"/>
    <property type="evidence" value="ECO:0007669"/>
    <property type="project" value="InterPro"/>
</dbReference>
<name>A0A2V1ZVF3_PSYIM</name>
<evidence type="ECO:0000313" key="3">
    <source>
        <dbReference type="Proteomes" id="UP000245655"/>
    </source>
</evidence>
<gene>
    <name evidence="2" type="ORF">C8D84_11142</name>
</gene>
<dbReference type="GeneID" id="60255666"/>
<protein>
    <submittedName>
        <fullName evidence="2">Acetyltransferase (GNAT) family protein</fullName>
    </submittedName>
</protein>
<dbReference type="InterPro" id="IPR050276">
    <property type="entry name" value="MshD_Acetyltransferase"/>
</dbReference>
<dbReference type="InterPro" id="IPR000182">
    <property type="entry name" value="GNAT_dom"/>
</dbReference>
<dbReference type="InterPro" id="IPR016181">
    <property type="entry name" value="Acyl_CoA_acyltransferase"/>
</dbReference>
<sequence>MLNIEIKILSVNELNDFRTIRLSALEKSPRIFGSTYVAEVAKPPIFFENCLSSSTVFGAYHKNKIIGLATFTQETGIKFSHKAYLSSVFIEPEFREKGIASQLLREVMEYSKKYVEQILLTVADNNKPAINFYKNFGFQAYGLEPMALKDNEEYINEILMKCFVL</sequence>
<dbReference type="Proteomes" id="UP000245655">
    <property type="component" value="Unassembled WGS sequence"/>
</dbReference>
<keyword evidence="2" id="KW-0808">Transferase</keyword>
<dbReference type="Pfam" id="PF00583">
    <property type="entry name" value="Acetyltransf_1"/>
    <property type="match status" value="1"/>
</dbReference>
<dbReference type="SUPFAM" id="SSF55729">
    <property type="entry name" value="Acyl-CoA N-acyltransferases (Nat)"/>
    <property type="match status" value="1"/>
</dbReference>
<dbReference type="EMBL" id="QGGM01000011">
    <property type="protein sequence ID" value="PWK09507.1"/>
    <property type="molecule type" value="Genomic_DNA"/>
</dbReference>
<dbReference type="PANTHER" id="PTHR43617">
    <property type="entry name" value="L-AMINO ACID N-ACETYLTRANSFERASE"/>
    <property type="match status" value="1"/>
</dbReference>
<dbReference type="AlphaFoldDB" id="A0A2V1ZVF3"/>
<comment type="caution">
    <text evidence="2">The sequence shown here is derived from an EMBL/GenBank/DDBJ whole genome shotgun (WGS) entry which is preliminary data.</text>
</comment>
<organism evidence="2 3">
    <name type="scientific">Psychrobacter immobilis</name>
    <dbReference type="NCBI Taxonomy" id="498"/>
    <lineage>
        <taxon>Bacteria</taxon>
        <taxon>Pseudomonadati</taxon>
        <taxon>Pseudomonadota</taxon>
        <taxon>Gammaproteobacteria</taxon>
        <taxon>Moraxellales</taxon>
        <taxon>Moraxellaceae</taxon>
        <taxon>Psychrobacter</taxon>
    </lineage>
</organism>
<dbReference type="CDD" id="cd04301">
    <property type="entry name" value="NAT_SF"/>
    <property type="match status" value="1"/>
</dbReference>
<evidence type="ECO:0000259" key="1">
    <source>
        <dbReference type="PROSITE" id="PS51186"/>
    </source>
</evidence>
<dbReference type="PROSITE" id="PS51186">
    <property type="entry name" value="GNAT"/>
    <property type="match status" value="1"/>
</dbReference>
<accession>A0A2V1ZVF3</accession>
<dbReference type="RefSeq" id="WP_109591749.1">
    <property type="nucleotide sequence ID" value="NZ_CAJGZY010000012.1"/>
</dbReference>
<keyword evidence="3" id="KW-1185">Reference proteome</keyword>